<dbReference type="EMBL" id="JBEYBF010000004">
    <property type="protein sequence ID" value="MEU1952079.1"/>
    <property type="molecule type" value="Genomic_DNA"/>
</dbReference>
<proteinExistence type="predicted"/>
<dbReference type="InterPro" id="IPR035923">
    <property type="entry name" value="TT1751-like_sf"/>
</dbReference>
<feature type="domain" description="AraC effector-binding" evidence="1">
    <location>
        <begin position="3"/>
        <end position="157"/>
    </location>
</feature>
<name>A0ABV2WMH6_9NOCA</name>
<dbReference type="GeneID" id="96241780"/>
<dbReference type="Gene3D" id="3.30.310.70">
    <property type="entry name" value="TT1751-like domain"/>
    <property type="match status" value="1"/>
</dbReference>
<dbReference type="InterPro" id="IPR011256">
    <property type="entry name" value="Reg_factor_effector_dom_sf"/>
</dbReference>
<gene>
    <name evidence="2" type="ORF">ABZ510_09465</name>
</gene>
<dbReference type="SUPFAM" id="SSF103247">
    <property type="entry name" value="TT1751-like"/>
    <property type="match status" value="1"/>
</dbReference>
<dbReference type="SUPFAM" id="SSF55136">
    <property type="entry name" value="Probable bacterial effector-binding domain"/>
    <property type="match status" value="1"/>
</dbReference>
<dbReference type="Gene3D" id="3.20.80.10">
    <property type="entry name" value="Regulatory factor, effector binding domain"/>
    <property type="match status" value="1"/>
</dbReference>
<dbReference type="CDD" id="cd14797">
    <property type="entry name" value="DUF302"/>
    <property type="match status" value="1"/>
</dbReference>
<dbReference type="SMART" id="SM00871">
    <property type="entry name" value="AraC_E_bind"/>
    <property type="match status" value="1"/>
</dbReference>
<keyword evidence="3" id="KW-1185">Reference proteome</keyword>
<protein>
    <submittedName>
        <fullName evidence="2">GyrI-like domain-containing protein</fullName>
    </submittedName>
</protein>
<evidence type="ECO:0000313" key="2">
    <source>
        <dbReference type="EMBL" id="MEU1952079.1"/>
    </source>
</evidence>
<evidence type="ECO:0000313" key="3">
    <source>
        <dbReference type="Proteomes" id="UP001550628"/>
    </source>
</evidence>
<organism evidence="2 3">
    <name type="scientific">Nocardia rhamnosiphila</name>
    <dbReference type="NCBI Taxonomy" id="426716"/>
    <lineage>
        <taxon>Bacteria</taxon>
        <taxon>Bacillati</taxon>
        <taxon>Actinomycetota</taxon>
        <taxon>Actinomycetes</taxon>
        <taxon>Mycobacteriales</taxon>
        <taxon>Nocardiaceae</taxon>
        <taxon>Nocardia</taxon>
    </lineage>
</organism>
<dbReference type="InterPro" id="IPR010499">
    <property type="entry name" value="AraC_E-bd"/>
</dbReference>
<dbReference type="RefSeq" id="WP_063045186.1">
    <property type="nucleotide sequence ID" value="NZ_JBEYBD010000001.1"/>
</dbReference>
<dbReference type="Pfam" id="PF06445">
    <property type="entry name" value="GyrI-like"/>
    <property type="match status" value="1"/>
</dbReference>
<dbReference type="InterPro" id="IPR005180">
    <property type="entry name" value="DUF302"/>
</dbReference>
<dbReference type="Proteomes" id="UP001550628">
    <property type="component" value="Unassembled WGS sequence"/>
</dbReference>
<sequence>MAYQVDLHESAPHTVLTIRRTVRSDRAGDDIRDGMTDLYRLVRTLGLLPVGPPATTYHGDFRSGAATEAELILPVEAAAPGTSNGEFTLRRTGPRCYARTCHYGDYSSIGAAYRALDDWLRHSGLQATGPPTEIYRIAPDEAVTPADLLTEIRVPVTSTTLSVRIPASVAAVARTVRTVLRDSGFEIVYELTLPADPDRGSGAGTAEHLLVGAFDPDLAAYAARANGRITPLLPCDITVRHADSITVVETTDPRLLVECSGQPALGPAAEQIGERLVAALTAVAHAHG</sequence>
<dbReference type="InterPro" id="IPR029442">
    <property type="entry name" value="GyrI-like"/>
</dbReference>
<comment type="caution">
    <text evidence="2">The sequence shown here is derived from an EMBL/GenBank/DDBJ whole genome shotgun (WGS) entry which is preliminary data.</text>
</comment>
<reference evidence="2 3" key="1">
    <citation type="submission" date="2024-06" db="EMBL/GenBank/DDBJ databases">
        <title>The Natural Products Discovery Center: Release of the First 8490 Sequenced Strains for Exploring Actinobacteria Biosynthetic Diversity.</title>
        <authorList>
            <person name="Kalkreuter E."/>
            <person name="Kautsar S.A."/>
            <person name="Yang D."/>
            <person name="Bader C.D."/>
            <person name="Teijaro C.N."/>
            <person name="Fluegel L."/>
            <person name="Davis C.M."/>
            <person name="Simpson J.R."/>
            <person name="Lauterbach L."/>
            <person name="Steele A.D."/>
            <person name="Gui C."/>
            <person name="Meng S."/>
            <person name="Li G."/>
            <person name="Viehrig K."/>
            <person name="Ye F."/>
            <person name="Su P."/>
            <person name="Kiefer A.F."/>
            <person name="Nichols A."/>
            <person name="Cepeda A.J."/>
            <person name="Yan W."/>
            <person name="Fan B."/>
            <person name="Jiang Y."/>
            <person name="Adhikari A."/>
            <person name="Zheng C.-J."/>
            <person name="Schuster L."/>
            <person name="Cowan T.M."/>
            <person name="Smanski M.J."/>
            <person name="Chevrette M.G."/>
            <person name="De Carvalho L.P.S."/>
            <person name="Shen B."/>
        </authorList>
    </citation>
    <scope>NUCLEOTIDE SEQUENCE [LARGE SCALE GENOMIC DNA]</scope>
    <source>
        <strain evidence="2 3">NPDC019708</strain>
    </source>
</reference>
<evidence type="ECO:0000259" key="1">
    <source>
        <dbReference type="SMART" id="SM00871"/>
    </source>
</evidence>
<accession>A0ABV2WMH6</accession>